<evidence type="ECO:0000256" key="1">
    <source>
        <dbReference type="SAM" id="MobiDB-lite"/>
    </source>
</evidence>
<proteinExistence type="predicted"/>
<sequence>MTDQAADQTPDQTADRINQLEEQIAHLTRAVDDMSEIVTRQEDEIVTLNRRVHMLMQREGERDASGGGAVVMGDERPPHY</sequence>
<keyword evidence="3" id="KW-1185">Reference proteome</keyword>
<dbReference type="InterPro" id="IPR007236">
    <property type="entry name" value="SlyX"/>
</dbReference>
<dbReference type="Pfam" id="PF04102">
    <property type="entry name" value="SlyX"/>
    <property type="match status" value="1"/>
</dbReference>
<accession>A0ABP2DC00</accession>
<dbReference type="Proteomes" id="UP000003257">
    <property type="component" value="Unassembled WGS sequence"/>
</dbReference>
<gene>
    <name evidence="2" type="ORF">OIHEL45_03275</name>
</gene>
<evidence type="ECO:0000313" key="3">
    <source>
        <dbReference type="Proteomes" id="UP000003257"/>
    </source>
</evidence>
<reference evidence="2 3" key="1">
    <citation type="submission" date="2007-11" db="EMBL/GenBank/DDBJ databases">
        <authorList>
            <person name="Wagner-Dobler I."/>
            <person name="Ferriera S."/>
            <person name="Johnson J."/>
            <person name="Kravitz S."/>
            <person name="Beeson K."/>
            <person name="Sutton G."/>
            <person name="Rogers Y.-H."/>
            <person name="Friedman R."/>
            <person name="Frazier M."/>
            <person name="Venter J.C."/>
        </authorList>
    </citation>
    <scope>NUCLEOTIDE SEQUENCE [LARGE SCALE GENOMIC DNA]</scope>
    <source>
        <strain evidence="2 3">HEL-45</strain>
    </source>
</reference>
<name>A0ABP2DC00_9RHOB</name>
<comment type="caution">
    <text evidence="2">The sequence shown here is derived from an EMBL/GenBank/DDBJ whole genome shotgun (WGS) entry which is preliminary data.</text>
</comment>
<dbReference type="EMBL" id="ABID01000001">
    <property type="protein sequence ID" value="EDQ05799.1"/>
    <property type="molecule type" value="Genomic_DNA"/>
</dbReference>
<organism evidence="2 3">
    <name type="scientific">Sulfitobacter indolifex HEL-45</name>
    <dbReference type="NCBI Taxonomy" id="391624"/>
    <lineage>
        <taxon>Bacteria</taxon>
        <taxon>Pseudomonadati</taxon>
        <taxon>Pseudomonadota</taxon>
        <taxon>Alphaproteobacteria</taxon>
        <taxon>Rhodobacterales</taxon>
        <taxon>Roseobacteraceae</taxon>
        <taxon>Sulfitobacter</taxon>
    </lineage>
</organism>
<evidence type="ECO:0000313" key="2">
    <source>
        <dbReference type="EMBL" id="EDQ05799.1"/>
    </source>
</evidence>
<feature type="region of interest" description="Disordered" evidence="1">
    <location>
        <begin position="59"/>
        <end position="80"/>
    </location>
</feature>
<protein>
    <recommendedName>
        <fullName evidence="4">SlyX protein</fullName>
    </recommendedName>
</protein>
<evidence type="ECO:0008006" key="4">
    <source>
        <dbReference type="Google" id="ProtNLM"/>
    </source>
</evidence>